<evidence type="ECO:0000256" key="1">
    <source>
        <dbReference type="SAM" id="Phobius"/>
    </source>
</evidence>
<evidence type="ECO:0008006" key="4">
    <source>
        <dbReference type="Google" id="ProtNLM"/>
    </source>
</evidence>
<keyword evidence="1" id="KW-0472">Membrane</keyword>
<name>A0AB34QVD6_BACPU</name>
<proteinExistence type="predicted"/>
<accession>A0AB34QVD6</accession>
<dbReference type="Proteomes" id="UP000031978">
    <property type="component" value="Unassembled WGS sequence"/>
</dbReference>
<dbReference type="InterPro" id="IPR053468">
    <property type="entry name" value="ComGE-like"/>
</dbReference>
<evidence type="ECO:0000313" key="2">
    <source>
        <dbReference type="EMBL" id="KIL16962.1"/>
    </source>
</evidence>
<dbReference type="NCBIfam" id="NF041013">
    <property type="entry name" value="T4P_ComGE"/>
    <property type="match status" value="1"/>
</dbReference>
<dbReference type="RefSeq" id="WP_044140968.1">
    <property type="nucleotide sequence ID" value="NZ_CAXWAH010000011.1"/>
</dbReference>
<dbReference type="AlphaFoldDB" id="A0AB34QVD6"/>
<protein>
    <recommendedName>
        <fullName evidence="4">Type II secretion system protein</fullName>
    </recommendedName>
</protein>
<keyword evidence="1" id="KW-1133">Transmembrane helix</keyword>
<sequence length="105" mass="12188">MFKSNRGFSTIEALFACHIFLFAALVLMPAYEKIMIGKNEVRAKLEAYQILHEQMNESFIEGTKSSVKKKRGDITYVFNWSKEKGCVSYNLQKKQTICFHQVAER</sequence>
<gene>
    <name evidence="2" type="ORF">B4127_2227</name>
</gene>
<feature type="transmembrane region" description="Helical" evidence="1">
    <location>
        <begin position="12"/>
        <end position="31"/>
    </location>
</feature>
<evidence type="ECO:0000313" key="3">
    <source>
        <dbReference type="Proteomes" id="UP000031978"/>
    </source>
</evidence>
<comment type="caution">
    <text evidence="2">The sequence shown here is derived from an EMBL/GenBank/DDBJ whole genome shotgun (WGS) entry which is preliminary data.</text>
</comment>
<organism evidence="2 3">
    <name type="scientific">Bacillus pumilus</name>
    <name type="common">Bacillus mesentericus</name>
    <dbReference type="NCBI Taxonomy" id="1408"/>
    <lineage>
        <taxon>Bacteria</taxon>
        <taxon>Bacillati</taxon>
        <taxon>Bacillota</taxon>
        <taxon>Bacilli</taxon>
        <taxon>Bacillales</taxon>
        <taxon>Bacillaceae</taxon>
        <taxon>Bacillus</taxon>
    </lineage>
</organism>
<keyword evidence="1" id="KW-0812">Transmembrane</keyword>
<dbReference type="EMBL" id="JXCL01000029">
    <property type="protein sequence ID" value="KIL16962.1"/>
    <property type="molecule type" value="Genomic_DNA"/>
</dbReference>
<reference evidence="2 3" key="1">
    <citation type="submission" date="2014-12" db="EMBL/GenBank/DDBJ databases">
        <title>Draft Genome Sequences of Five Spore-Forming Food Isolates of Bacillus pumilus.</title>
        <authorList>
            <person name="de Jong A."/>
            <person name="van Heel A.J."/>
            <person name="Montalban-Lopez M."/>
            <person name="Krawczyk A.O."/>
            <person name="Berendsen E.M."/>
            <person name="Wells-Bennik M."/>
            <person name="Kuipers O.P."/>
        </authorList>
    </citation>
    <scope>NUCLEOTIDE SEQUENCE [LARGE SCALE GENOMIC DNA]</scope>
    <source>
        <strain evidence="2 3">B4127</strain>
    </source>
</reference>